<evidence type="ECO:0000256" key="4">
    <source>
        <dbReference type="ARBA" id="ARBA00022803"/>
    </source>
</evidence>
<evidence type="ECO:0000313" key="5">
    <source>
        <dbReference type="EMBL" id="CAK0788689.1"/>
    </source>
</evidence>
<evidence type="ECO:0000313" key="6">
    <source>
        <dbReference type="Proteomes" id="UP001189429"/>
    </source>
</evidence>
<proteinExistence type="predicted"/>
<evidence type="ECO:0008006" key="7">
    <source>
        <dbReference type="Google" id="ProtNLM"/>
    </source>
</evidence>
<dbReference type="InterPro" id="IPR002151">
    <property type="entry name" value="Kinesin_light"/>
</dbReference>
<gene>
    <name evidence="5" type="ORF">PCOR1329_LOCUS511</name>
</gene>
<feature type="non-terminal residue" evidence="5">
    <location>
        <position position="1"/>
    </location>
</feature>
<dbReference type="EMBL" id="CAUYUJ010000110">
    <property type="protein sequence ID" value="CAK0788689.1"/>
    <property type="molecule type" value="Genomic_DNA"/>
</dbReference>
<dbReference type="InterPro" id="IPR011990">
    <property type="entry name" value="TPR-like_helical_dom_sf"/>
</dbReference>
<dbReference type="Gene3D" id="1.25.40.10">
    <property type="entry name" value="Tetratricopeptide repeat domain"/>
    <property type="match status" value="1"/>
</dbReference>
<keyword evidence="6" id="KW-1185">Reference proteome</keyword>
<comment type="caution">
    <text evidence="5">The sequence shown here is derived from an EMBL/GenBank/DDBJ whole genome shotgun (WGS) entry which is preliminary data.</text>
</comment>
<dbReference type="SUPFAM" id="SSF48452">
    <property type="entry name" value="TPR-like"/>
    <property type="match status" value="1"/>
</dbReference>
<reference evidence="5" key="1">
    <citation type="submission" date="2023-10" db="EMBL/GenBank/DDBJ databases">
        <authorList>
            <person name="Chen Y."/>
            <person name="Shah S."/>
            <person name="Dougan E. K."/>
            <person name="Thang M."/>
            <person name="Chan C."/>
        </authorList>
    </citation>
    <scope>NUCLEOTIDE SEQUENCE [LARGE SCALE GENOMIC DNA]</scope>
</reference>
<protein>
    <recommendedName>
        <fullName evidence="7">Kinesin light chain</fullName>
    </recommendedName>
</protein>
<sequence length="153" mass="16772">DLRSCGLGAQACSVTSALAKEAPLTPAGRIVLETVLRVCDEVQALLGELGHAKRMADPFIVTVLERIAVSYMQSGEPRKANQCFWRALRIQESLFGQNSLEVAMTLMNLGSTYGDLGDPWEKRSVLERCLQIRSGLCGWDHPEAAARRGGTRR</sequence>
<dbReference type="Pfam" id="PF13424">
    <property type="entry name" value="TPR_12"/>
    <property type="match status" value="1"/>
</dbReference>
<evidence type="ECO:0000256" key="3">
    <source>
        <dbReference type="ARBA" id="ARBA00022737"/>
    </source>
</evidence>
<name>A0ABN9P7Y9_9DINO</name>
<keyword evidence="3" id="KW-0677">Repeat</keyword>
<keyword evidence="2" id="KW-0963">Cytoplasm</keyword>
<evidence type="ECO:0000256" key="2">
    <source>
        <dbReference type="ARBA" id="ARBA00022490"/>
    </source>
</evidence>
<dbReference type="Proteomes" id="UP001189429">
    <property type="component" value="Unassembled WGS sequence"/>
</dbReference>
<comment type="subcellular location">
    <subcellularLocation>
        <location evidence="1">Cytoplasm</location>
    </subcellularLocation>
</comment>
<dbReference type="PANTHER" id="PTHR45783">
    <property type="entry name" value="KINESIN LIGHT CHAIN"/>
    <property type="match status" value="1"/>
</dbReference>
<evidence type="ECO:0000256" key="1">
    <source>
        <dbReference type="ARBA" id="ARBA00004496"/>
    </source>
</evidence>
<organism evidence="5 6">
    <name type="scientific">Prorocentrum cordatum</name>
    <dbReference type="NCBI Taxonomy" id="2364126"/>
    <lineage>
        <taxon>Eukaryota</taxon>
        <taxon>Sar</taxon>
        <taxon>Alveolata</taxon>
        <taxon>Dinophyceae</taxon>
        <taxon>Prorocentrales</taxon>
        <taxon>Prorocentraceae</taxon>
        <taxon>Prorocentrum</taxon>
    </lineage>
</organism>
<keyword evidence="4" id="KW-0802">TPR repeat</keyword>
<dbReference type="PANTHER" id="PTHR45783:SF3">
    <property type="entry name" value="KINESIN LIGHT CHAIN"/>
    <property type="match status" value="1"/>
</dbReference>
<accession>A0ABN9P7Y9</accession>